<dbReference type="RefSeq" id="WP_184852416.1">
    <property type="nucleotide sequence ID" value="NZ_JABZEH010000002.1"/>
</dbReference>
<dbReference type="PANTHER" id="PTHR13887">
    <property type="entry name" value="GLUTATHIONE S-TRANSFERASE KAPPA"/>
    <property type="match status" value="1"/>
</dbReference>
<organism evidence="2 3">
    <name type="scientific">Ralstonia solanacearum</name>
    <name type="common">Pseudomonas solanacearum</name>
    <dbReference type="NCBI Taxonomy" id="305"/>
    <lineage>
        <taxon>Bacteria</taxon>
        <taxon>Pseudomonadati</taxon>
        <taxon>Pseudomonadota</taxon>
        <taxon>Betaproteobacteria</taxon>
        <taxon>Burkholderiales</taxon>
        <taxon>Burkholderiaceae</taxon>
        <taxon>Ralstonia</taxon>
        <taxon>Ralstonia solanacearum species complex</taxon>
    </lineage>
</organism>
<dbReference type="CDD" id="cd03025">
    <property type="entry name" value="DsbA_FrnE_like"/>
    <property type="match status" value="1"/>
</dbReference>
<dbReference type="InterPro" id="IPR036249">
    <property type="entry name" value="Thioredoxin-like_sf"/>
</dbReference>
<dbReference type="EMBL" id="JAIVEX010000002">
    <property type="protein sequence ID" value="MDB0520812.1"/>
    <property type="molecule type" value="Genomic_DNA"/>
</dbReference>
<dbReference type="Pfam" id="PF01323">
    <property type="entry name" value="DSBA"/>
    <property type="match status" value="1"/>
</dbReference>
<name>A0AAE3T2X5_RALSL</name>
<comment type="caution">
    <text evidence="2">The sequence shown here is derived from an EMBL/GenBank/DDBJ whole genome shotgun (WGS) entry which is preliminary data.</text>
</comment>
<proteinExistence type="predicted"/>
<dbReference type="PANTHER" id="PTHR13887:SF51">
    <property type="entry name" value="DSBA FAMILY PROTEIN"/>
    <property type="match status" value="1"/>
</dbReference>
<dbReference type="SUPFAM" id="SSF52833">
    <property type="entry name" value="Thioredoxin-like"/>
    <property type="match status" value="1"/>
</dbReference>
<evidence type="ECO:0000313" key="3">
    <source>
        <dbReference type="Proteomes" id="UP001143674"/>
    </source>
</evidence>
<feature type="domain" description="DSBA-like thioredoxin" evidence="1">
    <location>
        <begin position="14"/>
        <end position="189"/>
    </location>
</feature>
<dbReference type="Proteomes" id="UP001143674">
    <property type="component" value="Unassembled WGS sequence"/>
</dbReference>
<dbReference type="GO" id="GO:0016491">
    <property type="term" value="F:oxidoreductase activity"/>
    <property type="evidence" value="ECO:0007669"/>
    <property type="project" value="InterPro"/>
</dbReference>
<protein>
    <submittedName>
        <fullName evidence="2">DsbA family protein</fullName>
    </submittedName>
</protein>
<gene>
    <name evidence="2" type="ORF">LBW55_04185</name>
</gene>
<dbReference type="InterPro" id="IPR001853">
    <property type="entry name" value="DSBA-like_thioredoxin_dom"/>
</dbReference>
<reference evidence="2" key="1">
    <citation type="submission" date="2021-09" db="EMBL/GenBank/DDBJ databases">
        <title>Genomic analysis of Ralstonia spp.</title>
        <authorList>
            <person name="Aburjaile F."/>
            <person name="Ariute J.C."/>
            <person name="Pais A.K.L."/>
            <person name="Albuquerque G.M.R."/>
            <person name="Silva A.M.F."/>
            <person name="Brenig B."/>
            <person name="Azevedo V."/>
            <person name="Matiuzzi M."/>
            <person name="Ramos R."/>
            <person name="Goes-Neto A."/>
            <person name="Soares S."/>
            <person name="Iseppon A.M.B."/>
            <person name="Souza E."/>
            <person name="Gama M."/>
        </authorList>
    </citation>
    <scope>NUCLEOTIDE SEQUENCE</scope>
    <source>
        <strain evidence="2">B4</strain>
    </source>
</reference>
<accession>A0AAE3T2X5</accession>
<evidence type="ECO:0000259" key="1">
    <source>
        <dbReference type="Pfam" id="PF01323"/>
    </source>
</evidence>
<evidence type="ECO:0000313" key="2">
    <source>
        <dbReference type="EMBL" id="MDB0520812.1"/>
    </source>
</evidence>
<dbReference type="Gene3D" id="3.40.30.10">
    <property type="entry name" value="Glutaredoxin"/>
    <property type="match status" value="1"/>
</dbReference>
<dbReference type="AlphaFoldDB" id="A0AAE3T2X5"/>
<sequence length="220" mass="24491">MQTKTQNATLHYLYDPFCGWCYASAPVISAIQSLPGLTIQAHGLGMLSGEHTRWMAPDWRDFVRPHEQRIHALSGQPFGAAYTEGVQERTDVRLDSSPPIAAMLAAESLAGRGIEMLKRLQVAYYQEGRSIAETPVILELAAEIGLDTTAFAKVFDTVSREQVKAHLETTQDLLHRLQVRGVPAFALDRAGALHLLPFNHYLNRPQRFKENVLALMQAEA</sequence>